<evidence type="ECO:0000313" key="3">
    <source>
        <dbReference type="Proteomes" id="UP000184268"/>
    </source>
</evidence>
<organism evidence="2 3">
    <name type="scientific">Ferrimonas marina</name>
    <dbReference type="NCBI Taxonomy" id="299255"/>
    <lineage>
        <taxon>Bacteria</taxon>
        <taxon>Pseudomonadati</taxon>
        <taxon>Pseudomonadota</taxon>
        <taxon>Gammaproteobacteria</taxon>
        <taxon>Alteromonadales</taxon>
        <taxon>Ferrimonadaceae</taxon>
        <taxon>Ferrimonas</taxon>
    </lineage>
</organism>
<dbReference type="Proteomes" id="UP000184268">
    <property type="component" value="Unassembled WGS sequence"/>
</dbReference>
<sequence length="610" mass="68496">MKSFSSAVALAVTLALGGLSGCNNEPVASQVQAQAQSESEKANALFDALFMEEVMASPMAQTQLGLKQDQDKWDEFSEAQYQRDLERRQGQLARLLEIDASQLDSATRLSFDLMKQDLENAIADHRWRYHSYPVNQMRGIQSRTAAFLINQHAIEDEADARAYISRLQGIEKRFDQAIEQLKVRADKGIIAPKFVFAYAISDSKNILAGAPFEAGPDSTLLADFKGKLASIEIDADTRAQLIKQAETALSNQVAAGYGKLISYLGELEQQADERDGVWKLPDGEAFYATMLERTTTTDMTAEQIHQLGLDEVARIHGEMRAIKEQVGFDGDLDAFFEYLRTDPKFYFDNTDEGRAAYLTQATDYIDQMRDRLDEVFGIKPKADLVVKAVEPFREKSAGKAFYEVPTADGSRPGTYYANLYNMANMPSYQMEALAFHEGIPGHHMQLATAIELESVPKFRRYAMYTAYIEGWGLYSEYLPKEMGFYQDPYSDFGRLAMELWRACRLVVDTGIHQKGWSREQAIQYLADNTPNPQGDIVKAIERYIVMPSQATAYKIGMIKILQMRADAKATMGEAFDLRGFHDVILANGALPLNMLEQQVQQWAQGQIAAN</sequence>
<gene>
    <name evidence="2" type="ORF">SAMN02745129_4111</name>
</gene>
<dbReference type="EMBL" id="FQXG01000007">
    <property type="protein sequence ID" value="SHI10040.1"/>
    <property type="molecule type" value="Genomic_DNA"/>
</dbReference>
<dbReference type="Pfam" id="PF05960">
    <property type="entry name" value="DUF885"/>
    <property type="match status" value="1"/>
</dbReference>
<reference evidence="2 3" key="1">
    <citation type="submission" date="2016-11" db="EMBL/GenBank/DDBJ databases">
        <authorList>
            <person name="Jaros S."/>
            <person name="Januszkiewicz K."/>
            <person name="Wedrychowicz H."/>
        </authorList>
    </citation>
    <scope>NUCLEOTIDE SEQUENCE [LARGE SCALE GENOMIC DNA]</scope>
    <source>
        <strain evidence="2 3">DSM 16917</strain>
    </source>
</reference>
<feature type="signal peptide" evidence="1">
    <location>
        <begin position="1"/>
        <end position="17"/>
    </location>
</feature>
<proteinExistence type="predicted"/>
<evidence type="ECO:0000256" key="1">
    <source>
        <dbReference type="SAM" id="SignalP"/>
    </source>
</evidence>
<dbReference type="InterPro" id="IPR010281">
    <property type="entry name" value="DUF885"/>
</dbReference>
<feature type="chain" id="PRO_5009915243" evidence="1">
    <location>
        <begin position="18"/>
        <end position="610"/>
    </location>
</feature>
<dbReference type="PANTHER" id="PTHR33361">
    <property type="entry name" value="GLR0591 PROTEIN"/>
    <property type="match status" value="1"/>
</dbReference>
<dbReference type="PROSITE" id="PS51257">
    <property type="entry name" value="PROKAR_LIPOPROTEIN"/>
    <property type="match status" value="1"/>
</dbReference>
<dbReference type="PANTHER" id="PTHR33361:SF16">
    <property type="entry name" value="DUF885 DOMAIN-CONTAINING PROTEIN"/>
    <property type="match status" value="1"/>
</dbReference>
<protein>
    <submittedName>
        <fullName evidence="2">Uncharacterized conserved protein, DUF885 familyt</fullName>
    </submittedName>
</protein>
<keyword evidence="3" id="KW-1185">Reference proteome</keyword>
<dbReference type="AlphaFoldDB" id="A0A1M5YD99"/>
<dbReference type="STRING" id="299255.SAMN02745129_4111"/>
<evidence type="ECO:0000313" key="2">
    <source>
        <dbReference type="EMBL" id="SHI10040.1"/>
    </source>
</evidence>
<keyword evidence="1" id="KW-0732">Signal</keyword>
<name>A0A1M5YD99_9GAMM</name>
<accession>A0A1M5YD99</accession>